<dbReference type="GO" id="GO:0006206">
    <property type="term" value="P:pyrimidine nucleobase metabolic process"/>
    <property type="evidence" value="ECO:0007669"/>
    <property type="project" value="InterPro"/>
</dbReference>
<comment type="caution">
    <text evidence="6">The sequence shown here is derived from an EMBL/GenBank/DDBJ whole genome shotgun (WGS) entry which is preliminary data.</text>
</comment>
<dbReference type="PROSITE" id="PS00647">
    <property type="entry name" value="THYMID_PHOSPHORYLASE"/>
    <property type="match status" value="1"/>
</dbReference>
<dbReference type="Pfam" id="PF02885">
    <property type="entry name" value="Glycos_trans_3N"/>
    <property type="match status" value="1"/>
</dbReference>
<dbReference type="SUPFAM" id="SSF47648">
    <property type="entry name" value="Nucleoside phosphorylase/phosphoribosyltransferase N-terminal domain"/>
    <property type="match status" value="1"/>
</dbReference>
<evidence type="ECO:0000313" key="6">
    <source>
        <dbReference type="EMBL" id="MXN67281.1"/>
    </source>
</evidence>
<dbReference type="InterPro" id="IPR017872">
    <property type="entry name" value="Pyrmidine_PPase_CS"/>
</dbReference>
<dbReference type="InterPro" id="IPR035902">
    <property type="entry name" value="Nuc_phospho_transferase"/>
</dbReference>
<dbReference type="Gene3D" id="3.90.1170.30">
    <property type="entry name" value="Pyrimidine nucleoside phosphorylase-like, C-terminal domain"/>
    <property type="match status" value="1"/>
</dbReference>
<dbReference type="Gene3D" id="2.40.40.20">
    <property type="match status" value="1"/>
</dbReference>
<dbReference type="Gene3D" id="3.40.1030.10">
    <property type="entry name" value="Nucleoside phosphorylase/phosphoribosyltransferase catalytic domain"/>
    <property type="match status" value="1"/>
</dbReference>
<feature type="domain" description="Pyrimidine nucleoside phosphorylase C-terminal" evidence="5">
    <location>
        <begin position="441"/>
        <end position="508"/>
    </location>
</feature>
<dbReference type="InterPro" id="IPR036320">
    <property type="entry name" value="Glycosyl_Trfase_fam3_N_dom_sf"/>
</dbReference>
<dbReference type="Gene3D" id="1.20.970.50">
    <property type="match status" value="1"/>
</dbReference>
<dbReference type="Proteomes" id="UP000433101">
    <property type="component" value="Unassembled WGS sequence"/>
</dbReference>
<evidence type="ECO:0000256" key="2">
    <source>
        <dbReference type="ARBA" id="ARBA00022679"/>
    </source>
</evidence>
<dbReference type="GO" id="GO:0009032">
    <property type="term" value="F:thymidine phosphorylase activity"/>
    <property type="evidence" value="ECO:0007669"/>
    <property type="project" value="UniProtKB-UniRule"/>
</dbReference>
<dbReference type="HAMAP" id="MF_00703">
    <property type="entry name" value="Thymid_phosp_2"/>
    <property type="match status" value="1"/>
</dbReference>
<dbReference type="RefSeq" id="WP_160777531.1">
    <property type="nucleotide sequence ID" value="NZ_WUMV01000010.1"/>
</dbReference>
<keyword evidence="1 4" id="KW-0328">Glycosyltransferase</keyword>
<dbReference type="Pfam" id="PF00591">
    <property type="entry name" value="Glycos_transf_3"/>
    <property type="match status" value="1"/>
</dbReference>
<dbReference type="InterPro" id="IPR013102">
    <property type="entry name" value="PYNP_C"/>
</dbReference>
<evidence type="ECO:0000256" key="1">
    <source>
        <dbReference type="ARBA" id="ARBA00022676"/>
    </source>
</evidence>
<dbReference type="PANTHER" id="PTHR10515:SF0">
    <property type="entry name" value="THYMIDINE PHOSPHORYLASE"/>
    <property type="match status" value="1"/>
</dbReference>
<proteinExistence type="inferred from homology"/>
<dbReference type="PANTHER" id="PTHR10515">
    <property type="entry name" value="THYMIDINE PHOSPHORYLASE"/>
    <property type="match status" value="1"/>
</dbReference>
<evidence type="ECO:0000256" key="4">
    <source>
        <dbReference type="HAMAP-Rule" id="MF_00703"/>
    </source>
</evidence>
<dbReference type="AlphaFoldDB" id="A0A7X3LYC3"/>
<dbReference type="GO" id="GO:0004645">
    <property type="term" value="F:1,4-alpha-oligoglucan phosphorylase activity"/>
    <property type="evidence" value="ECO:0007669"/>
    <property type="project" value="InterPro"/>
</dbReference>
<dbReference type="InterPro" id="IPR036566">
    <property type="entry name" value="PYNP-like_C_sf"/>
</dbReference>
<dbReference type="InterPro" id="IPR028579">
    <property type="entry name" value="Thym_Pase_Put"/>
</dbReference>
<dbReference type="NCBIfam" id="TIGR02645">
    <property type="entry name" value="ARCH_P_rylase"/>
    <property type="match status" value="1"/>
</dbReference>
<evidence type="ECO:0000259" key="5">
    <source>
        <dbReference type="SMART" id="SM00941"/>
    </source>
</evidence>
<sequence>MSTKNTEVQGIKGHINNSLRARRLGIDTQYETIIFMRTDCPVCRSEGFTAHARVKVTNGRHSIIATLYQVSSELLGHNEAGLSESAWKRLDLLDGDIVTVSHPHPLSSLGKIRRKINAERLGAEDFQEIIDDVVAGRYSDIHLSSFVTACSSNTLALDEVIALTWAMTQAGERLKWKKHPIVDKHCVGGLPGNRTTPIVVSIVAACGLTMPKTSSRAITSPAGTADTMETMAPVDLDIPAMRRVVEKEGGCVVWGGAVRLSPADDTLIRVERALEIDSEGQLIASVLSKKIAAGSTHLVLDLPVGPTAKVKDAALAQRLSESLLLVARQFGIEARTITTDGNQPVGRGIGPALEARDVLAVLQNRPGAPGDLRHRATSLAGQLLELGGAANVGEGESLAIQVLDDERAWRKFQRICEAQGGMREPPNAPYRHEIAAHRRGTVTSIDNHRLARVAKLAGAPDDKSAGLELHVRLGDAIEAGQPLFTVHAESPGELAYSLEYAETAGGIIGLSEE</sequence>
<dbReference type="EMBL" id="WUMV01000010">
    <property type="protein sequence ID" value="MXN67281.1"/>
    <property type="molecule type" value="Genomic_DNA"/>
</dbReference>
<accession>A0A7X3LYC3</accession>
<dbReference type="InterPro" id="IPR013466">
    <property type="entry name" value="Thymidine/AMP_Pase"/>
</dbReference>
<keyword evidence="7" id="KW-1185">Reference proteome</keyword>
<dbReference type="InterPro" id="IPR000053">
    <property type="entry name" value="Thymidine/pyrmidine_PPase"/>
</dbReference>
<name>A0A7X3LYC3_9HYPH</name>
<dbReference type="Pfam" id="PF07831">
    <property type="entry name" value="PYNP_C"/>
    <property type="match status" value="1"/>
</dbReference>
<organism evidence="6 7">
    <name type="scientific">Stappia sediminis</name>
    <dbReference type="NCBI Taxonomy" id="2692190"/>
    <lineage>
        <taxon>Bacteria</taxon>
        <taxon>Pseudomonadati</taxon>
        <taxon>Pseudomonadota</taxon>
        <taxon>Alphaproteobacteria</taxon>
        <taxon>Hyphomicrobiales</taxon>
        <taxon>Stappiaceae</taxon>
        <taxon>Stappia</taxon>
    </lineage>
</organism>
<evidence type="ECO:0000313" key="7">
    <source>
        <dbReference type="Proteomes" id="UP000433101"/>
    </source>
</evidence>
<dbReference type="EC" id="2.4.2.4" evidence="4"/>
<evidence type="ECO:0000256" key="3">
    <source>
        <dbReference type="ARBA" id="ARBA00048550"/>
    </source>
</evidence>
<dbReference type="SUPFAM" id="SSF52418">
    <property type="entry name" value="Nucleoside phosphorylase/phosphoribosyltransferase catalytic domain"/>
    <property type="match status" value="1"/>
</dbReference>
<dbReference type="GO" id="GO:0006213">
    <property type="term" value="P:pyrimidine nucleoside metabolic process"/>
    <property type="evidence" value="ECO:0007669"/>
    <property type="project" value="InterPro"/>
</dbReference>
<protein>
    <recommendedName>
        <fullName evidence="4">Putative thymidine phosphorylase</fullName>
        <ecNumber evidence="4">2.4.2.4</ecNumber>
    </recommendedName>
    <alternativeName>
        <fullName evidence="4">TdRPase</fullName>
    </alternativeName>
</protein>
<comment type="similarity">
    <text evidence="4">Belongs to the thymidine/pyrimidine-nucleoside phosphorylase family. Type 2 subfamily.</text>
</comment>
<comment type="catalytic activity">
    <reaction evidence="3 4">
        <text>thymidine + phosphate = 2-deoxy-alpha-D-ribose 1-phosphate + thymine</text>
        <dbReference type="Rhea" id="RHEA:16037"/>
        <dbReference type="ChEBI" id="CHEBI:17748"/>
        <dbReference type="ChEBI" id="CHEBI:17821"/>
        <dbReference type="ChEBI" id="CHEBI:43474"/>
        <dbReference type="ChEBI" id="CHEBI:57259"/>
        <dbReference type="EC" id="2.4.2.4"/>
    </reaction>
</comment>
<dbReference type="NCBIfam" id="NF003338">
    <property type="entry name" value="PRK04350.1"/>
    <property type="match status" value="1"/>
</dbReference>
<dbReference type="SMART" id="SM00941">
    <property type="entry name" value="PYNP_C"/>
    <property type="match status" value="1"/>
</dbReference>
<dbReference type="GO" id="GO:0005829">
    <property type="term" value="C:cytosol"/>
    <property type="evidence" value="ECO:0007669"/>
    <property type="project" value="TreeGrafter"/>
</dbReference>
<reference evidence="6 7" key="1">
    <citation type="submission" date="2019-12" db="EMBL/GenBank/DDBJ databases">
        <authorList>
            <person name="Li M."/>
        </authorList>
    </citation>
    <scope>NUCLEOTIDE SEQUENCE [LARGE SCALE GENOMIC DNA]</scope>
    <source>
        <strain evidence="6 7">GBMRC 2046</strain>
    </source>
</reference>
<dbReference type="InterPro" id="IPR017459">
    <property type="entry name" value="Glycosyl_Trfase_fam3_N_dom"/>
</dbReference>
<gene>
    <name evidence="6" type="ORF">GR183_20425</name>
</gene>
<dbReference type="SUPFAM" id="SSF54680">
    <property type="entry name" value="Pyrimidine nucleoside phosphorylase C-terminal domain"/>
    <property type="match status" value="1"/>
</dbReference>
<keyword evidence="2 4" id="KW-0808">Transferase</keyword>
<dbReference type="InterPro" id="IPR000312">
    <property type="entry name" value="Glycosyl_Trfase_fam3"/>
</dbReference>